<name>A0AAC8XMM1_9ALTE</name>
<evidence type="ECO:0000313" key="3">
    <source>
        <dbReference type="Proteomes" id="UP000061468"/>
    </source>
</evidence>
<evidence type="ECO:0000313" key="2">
    <source>
        <dbReference type="EMBL" id="AMJ80007.1"/>
    </source>
</evidence>
<dbReference type="PANTHER" id="PTHR39664:SF2">
    <property type="entry name" value="NUCLEIC ACID-BINDING PROTEIN, CONTAINING PIN DOMAIN-RELATED"/>
    <property type="match status" value="1"/>
</dbReference>
<dbReference type="Gene3D" id="3.40.50.1010">
    <property type="entry name" value="5'-nuclease"/>
    <property type="match status" value="1"/>
</dbReference>
<proteinExistence type="predicted"/>
<accession>A0AAC8XMM1</accession>
<feature type="domain" description="PIN" evidence="1">
    <location>
        <begin position="3"/>
        <end position="138"/>
    </location>
</feature>
<dbReference type="CDD" id="cd18683">
    <property type="entry name" value="PIN_VapC-like"/>
    <property type="match status" value="1"/>
</dbReference>
<dbReference type="RefSeq" id="WP_015068249.1">
    <property type="nucleotide sequence ID" value="NZ_CP013928.1"/>
</dbReference>
<protein>
    <submittedName>
        <fullName evidence="2">Twitching motility protein PilT</fullName>
    </submittedName>
</protein>
<dbReference type="Pfam" id="PF01850">
    <property type="entry name" value="PIN"/>
    <property type="match status" value="1"/>
</dbReference>
<organism evidence="2 3">
    <name type="scientific">Alteromonas mediterranea</name>
    <dbReference type="NCBI Taxonomy" id="314275"/>
    <lineage>
        <taxon>Bacteria</taxon>
        <taxon>Pseudomonadati</taxon>
        <taxon>Pseudomonadota</taxon>
        <taxon>Gammaproteobacteria</taxon>
        <taxon>Alteromonadales</taxon>
        <taxon>Alteromonadaceae</taxon>
        <taxon>Alteromonas/Salinimonas group</taxon>
        <taxon>Alteromonas</taxon>
    </lineage>
</organism>
<dbReference type="EMBL" id="CP013928">
    <property type="protein sequence ID" value="AMJ80007.1"/>
    <property type="molecule type" value="Genomic_DNA"/>
</dbReference>
<evidence type="ECO:0000259" key="1">
    <source>
        <dbReference type="Pfam" id="PF01850"/>
    </source>
</evidence>
<dbReference type="AlphaFoldDB" id="A0AAC8XMM1"/>
<reference evidence="2 3" key="1">
    <citation type="submission" date="2015-12" db="EMBL/GenBank/DDBJ databases">
        <title>Intraspecies pangenome expansion in the marine bacterium Alteromonas.</title>
        <authorList>
            <person name="Lopez-Perez M."/>
            <person name="Rodriguez-Valera F."/>
        </authorList>
    </citation>
    <scope>NUCLEOTIDE SEQUENCE [LARGE SCALE GENOMIC DNA]</scope>
    <source>
        <strain evidence="2 3">UM8</strain>
    </source>
</reference>
<dbReference type="InterPro" id="IPR002716">
    <property type="entry name" value="PIN_dom"/>
</dbReference>
<dbReference type="InterPro" id="IPR029060">
    <property type="entry name" value="PIN-like_dom_sf"/>
</dbReference>
<gene>
    <name evidence="2" type="ORF">AV942_17780</name>
</gene>
<sequence length="146" mass="16429">MIAIDTNVLLRYLLQDDEKQAIQASQLILGSEKVLITDVVLIETVWTLKGRRYNLNKDKVIQVIHALFAEPNLVFEDSQAVWAALKDFTNAKPIKAGGKTKQADFPDALVINKAKRHAQRNKLNLTSVFTFDKAAQEIEGMIEPHC</sequence>
<dbReference type="Proteomes" id="UP000061468">
    <property type="component" value="Chromosome"/>
</dbReference>
<dbReference type="SUPFAM" id="SSF88723">
    <property type="entry name" value="PIN domain-like"/>
    <property type="match status" value="1"/>
</dbReference>
<dbReference type="PANTHER" id="PTHR39664">
    <property type="match status" value="1"/>
</dbReference>